<dbReference type="PANTHER" id="PTHR10632">
    <property type="entry name" value="SULFIDE:QUINONE OXIDOREDUCTASE"/>
    <property type="match status" value="1"/>
</dbReference>
<dbReference type="SUPFAM" id="SSF51905">
    <property type="entry name" value="FAD/NAD(P)-binding domain"/>
    <property type="match status" value="2"/>
</dbReference>
<evidence type="ECO:0000313" key="2">
    <source>
        <dbReference type="Proteomes" id="UP001162164"/>
    </source>
</evidence>
<dbReference type="Proteomes" id="UP001162164">
    <property type="component" value="Unassembled WGS sequence"/>
</dbReference>
<dbReference type="PANTHER" id="PTHR10632:SF2">
    <property type="entry name" value="SULFIDE:QUINONE OXIDOREDUCTASE, MITOCHONDRIAL"/>
    <property type="match status" value="1"/>
</dbReference>
<sequence>MFVQTTPQNMLSLTYEILQQLGEGNAIFTYPNSPVKCPGAPQKICYLTDHYLRKVGKRDKVSITYNTSLPVIFGVKKYADALWKVCEERDINVNLRTNLIKVNAVFHVACYSTNGYPESLSKNKDITNEAGFVEVDKNTLQHIRFPNIFTIGDCGSTPNSKTAAAVAAQSEVVYENMVCLMEGKPMKEAYDGYASCPLVTAYDKCILAEFDYNLTPLETFPFSQDKELYSMYVLKKNCMPPIYWHLLLRGHWNGPAPFRKLMHFEFKDKNRKSIFRYVL</sequence>
<reference evidence="1" key="1">
    <citation type="journal article" date="2023" name="Insect Mol. Biol.">
        <title>Genome sequencing provides insights into the evolution of gene families encoding plant cell wall-degrading enzymes in longhorned beetles.</title>
        <authorList>
            <person name="Shin N.R."/>
            <person name="Okamura Y."/>
            <person name="Kirsch R."/>
            <person name="Pauchet Y."/>
        </authorList>
    </citation>
    <scope>NUCLEOTIDE SEQUENCE</scope>
    <source>
        <strain evidence="1">MMC_N1</strain>
    </source>
</reference>
<dbReference type="EMBL" id="JAPWTJ010000752">
    <property type="protein sequence ID" value="KAJ8975879.1"/>
    <property type="molecule type" value="Genomic_DNA"/>
</dbReference>
<dbReference type="InterPro" id="IPR036188">
    <property type="entry name" value="FAD/NAD-bd_sf"/>
</dbReference>
<dbReference type="InterPro" id="IPR015904">
    <property type="entry name" value="Sulphide_quinone_reductase"/>
</dbReference>
<gene>
    <name evidence="1" type="ORF">NQ317_015212</name>
</gene>
<comment type="caution">
    <text evidence="1">The sequence shown here is derived from an EMBL/GenBank/DDBJ whole genome shotgun (WGS) entry which is preliminary data.</text>
</comment>
<protein>
    <submittedName>
        <fullName evidence="1">Uncharacterized protein</fullName>
    </submittedName>
</protein>
<proteinExistence type="predicted"/>
<organism evidence="1 2">
    <name type="scientific">Molorchus minor</name>
    <dbReference type="NCBI Taxonomy" id="1323400"/>
    <lineage>
        <taxon>Eukaryota</taxon>
        <taxon>Metazoa</taxon>
        <taxon>Ecdysozoa</taxon>
        <taxon>Arthropoda</taxon>
        <taxon>Hexapoda</taxon>
        <taxon>Insecta</taxon>
        <taxon>Pterygota</taxon>
        <taxon>Neoptera</taxon>
        <taxon>Endopterygota</taxon>
        <taxon>Coleoptera</taxon>
        <taxon>Polyphaga</taxon>
        <taxon>Cucujiformia</taxon>
        <taxon>Chrysomeloidea</taxon>
        <taxon>Cerambycidae</taxon>
        <taxon>Lamiinae</taxon>
        <taxon>Monochamini</taxon>
        <taxon>Molorchus</taxon>
    </lineage>
</organism>
<accession>A0ABQ9JE68</accession>
<keyword evidence="2" id="KW-1185">Reference proteome</keyword>
<name>A0ABQ9JE68_9CUCU</name>
<evidence type="ECO:0000313" key="1">
    <source>
        <dbReference type="EMBL" id="KAJ8975879.1"/>
    </source>
</evidence>
<dbReference type="Gene3D" id="3.50.50.100">
    <property type="match status" value="1"/>
</dbReference>